<evidence type="ECO:0000313" key="4">
    <source>
        <dbReference type="EMBL" id="RHZ08146.1"/>
    </source>
</evidence>
<evidence type="ECO:0000313" key="5">
    <source>
        <dbReference type="Proteomes" id="UP000266196"/>
    </source>
</evidence>
<keyword evidence="2" id="KW-1133">Transmembrane helix</keyword>
<name>A0A397EYU0_APHAT</name>
<reference evidence="4 5" key="1">
    <citation type="submission" date="2018-08" db="EMBL/GenBank/DDBJ databases">
        <title>Aphanomyces genome sequencing and annotation.</title>
        <authorList>
            <person name="Minardi D."/>
            <person name="Oidtmann B."/>
            <person name="Van Der Giezen M."/>
            <person name="Studholme D.J."/>
        </authorList>
    </citation>
    <scope>NUCLEOTIDE SEQUENCE [LARGE SCALE GENOMIC DNA]</scope>
    <source>
        <strain evidence="4 5">197901</strain>
    </source>
</reference>
<evidence type="ECO:0000256" key="3">
    <source>
        <dbReference type="SAM" id="SignalP"/>
    </source>
</evidence>
<accession>A0A397EYU0</accession>
<dbReference type="AlphaFoldDB" id="A0A397EYU0"/>
<feature type="signal peptide" evidence="3">
    <location>
        <begin position="1"/>
        <end position="17"/>
    </location>
</feature>
<gene>
    <name evidence="4" type="ORF">DYB31_003714</name>
</gene>
<keyword evidence="2" id="KW-0472">Membrane</keyword>
<dbReference type="Proteomes" id="UP000266196">
    <property type="component" value="Unassembled WGS sequence"/>
</dbReference>
<sequence>MPRACLASAMMCAFVKAQKTTIDLDGCKACAKHNNCEFAVNNERPGVFCGVFTRPEQVLQQPGNQSACCCPLDVPCDVGLFTCSCLPASSWNPFPTTADTLLAITFAAVVLLVLCVFSTTLCCVYCVYRCCCHPTDSVAISIDDDSLFQLQTVAAEGDEEGDDGVTTADPAPQSNN</sequence>
<organism evidence="4 5">
    <name type="scientific">Aphanomyces astaci</name>
    <name type="common">Crayfish plague agent</name>
    <dbReference type="NCBI Taxonomy" id="112090"/>
    <lineage>
        <taxon>Eukaryota</taxon>
        <taxon>Sar</taxon>
        <taxon>Stramenopiles</taxon>
        <taxon>Oomycota</taxon>
        <taxon>Saprolegniomycetes</taxon>
        <taxon>Saprolegniales</taxon>
        <taxon>Verrucalvaceae</taxon>
        <taxon>Aphanomyces</taxon>
    </lineage>
</organism>
<dbReference type="EMBL" id="QUTE01012068">
    <property type="protein sequence ID" value="RHZ08146.1"/>
    <property type="molecule type" value="Genomic_DNA"/>
</dbReference>
<evidence type="ECO:0008006" key="6">
    <source>
        <dbReference type="Google" id="ProtNLM"/>
    </source>
</evidence>
<keyword evidence="2" id="KW-0812">Transmembrane</keyword>
<evidence type="ECO:0000256" key="1">
    <source>
        <dbReference type="SAM" id="MobiDB-lite"/>
    </source>
</evidence>
<protein>
    <recommendedName>
        <fullName evidence="6">EGF-like domain-containing protein</fullName>
    </recommendedName>
</protein>
<feature type="transmembrane region" description="Helical" evidence="2">
    <location>
        <begin position="101"/>
        <end position="128"/>
    </location>
</feature>
<feature type="region of interest" description="Disordered" evidence="1">
    <location>
        <begin position="155"/>
        <end position="176"/>
    </location>
</feature>
<evidence type="ECO:0000256" key="2">
    <source>
        <dbReference type="SAM" id="Phobius"/>
    </source>
</evidence>
<feature type="chain" id="PRO_5017456823" description="EGF-like domain-containing protein" evidence="3">
    <location>
        <begin position="18"/>
        <end position="176"/>
    </location>
</feature>
<proteinExistence type="predicted"/>
<comment type="caution">
    <text evidence="4">The sequence shown here is derived from an EMBL/GenBank/DDBJ whole genome shotgun (WGS) entry which is preliminary data.</text>
</comment>
<keyword evidence="3" id="KW-0732">Signal</keyword>